<dbReference type="AlphaFoldDB" id="A0A3Q9RN50"/>
<reference evidence="2 3" key="1">
    <citation type="submission" date="2018-01" db="EMBL/GenBank/DDBJ databases">
        <title>Bacillus asahii Genome sequencing and assembly.</title>
        <authorList>
            <person name="Jiang H."/>
            <person name="Feng Y."/>
            <person name="Zhao F."/>
            <person name="Lin X."/>
        </authorList>
    </citation>
    <scope>NUCLEOTIDE SEQUENCE [LARGE SCALE GENOMIC DNA]</scope>
    <source>
        <strain evidence="2 3">OM18</strain>
    </source>
</reference>
<evidence type="ECO:0000256" key="1">
    <source>
        <dbReference type="SAM" id="MobiDB-lite"/>
    </source>
</evidence>
<feature type="region of interest" description="Disordered" evidence="1">
    <location>
        <begin position="272"/>
        <end position="373"/>
    </location>
</feature>
<dbReference type="Proteomes" id="UP000283095">
    <property type="component" value="Chromosome"/>
</dbReference>
<dbReference type="OrthoDB" id="3035472at2"/>
<organism evidence="2 3">
    <name type="scientific">Peribacillus asahii</name>
    <dbReference type="NCBI Taxonomy" id="228899"/>
    <lineage>
        <taxon>Bacteria</taxon>
        <taxon>Bacillati</taxon>
        <taxon>Bacillota</taxon>
        <taxon>Bacilli</taxon>
        <taxon>Bacillales</taxon>
        <taxon>Bacillaceae</taxon>
        <taxon>Peribacillus</taxon>
    </lineage>
</organism>
<feature type="compositionally biased region" description="Basic and acidic residues" evidence="1">
    <location>
        <begin position="310"/>
        <end position="319"/>
    </location>
</feature>
<dbReference type="EMBL" id="CP026095">
    <property type="protein sequence ID" value="AZV42919.1"/>
    <property type="molecule type" value="Genomic_DNA"/>
</dbReference>
<evidence type="ECO:0000313" key="3">
    <source>
        <dbReference type="Proteomes" id="UP000283095"/>
    </source>
</evidence>
<feature type="compositionally biased region" description="Polar residues" evidence="1">
    <location>
        <begin position="320"/>
        <end position="343"/>
    </location>
</feature>
<sequence length="373" mass="43091">MFNLFESITQKFSQMFKGGISGDKPLDISIFHESNWRPASISQRKAALVKLEAILASDSDLGRGRPPVKLKFQKLKGAYGGYERKGDQKVIKLDKDLLKNEKNSYQIVHTLIHEGRHAYQDHAIQNPGFHSNPEEVFYWSLNLVNKGENYYYFPDEGTKDSDAKYYNQSIERDAYSFELRIANLFFDKVEKVTGKPNIGYKKFREDLNSDLKEAEDKLIEIYNRNQSSVKNLEEALKKHDSVLHSTYYQLYRKDYRVPPEFVPIYLRKEQQEEYGEEQQDLNSNQYKNEEDGTLNNLVDDNEDNVVSKNRVNDNKEEGTQVKSNGTNEDSASQGEPKNANQGNYKRLNEKLNSPRENESVSSEGNKPPNNLSL</sequence>
<dbReference type="RefSeq" id="WP_127760296.1">
    <property type="nucleotide sequence ID" value="NZ_CP026095.1"/>
</dbReference>
<feature type="compositionally biased region" description="Polar residues" evidence="1">
    <location>
        <begin position="359"/>
        <end position="373"/>
    </location>
</feature>
<evidence type="ECO:0000313" key="2">
    <source>
        <dbReference type="EMBL" id="AZV42919.1"/>
    </source>
</evidence>
<feature type="compositionally biased region" description="Basic and acidic residues" evidence="1">
    <location>
        <begin position="346"/>
        <end position="358"/>
    </location>
</feature>
<accession>A0A3Q9RN50</accession>
<protein>
    <submittedName>
        <fullName evidence="2">Uncharacterized protein</fullName>
    </submittedName>
</protein>
<dbReference type="KEGG" id="pasa:BAOM_2310"/>
<proteinExistence type="predicted"/>
<name>A0A3Q9RN50_9BACI</name>
<gene>
    <name evidence="2" type="ORF">BAOM_2310</name>
</gene>